<evidence type="ECO:0000313" key="8">
    <source>
        <dbReference type="EMBL" id="KAE8246564.1"/>
    </source>
</evidence>
<feature type="non-terminal residue" evidence="8">
    <location>
        <position position="526"/>
    </location>
</feature>
<evidence type="ECO:0000313" key="9">
    <source>
        <dbReference type="Proteomes" id="UP000077521"/>
    </source>
</evidence>
<dbReference type="AlphaFoldDB" id="A0A8T8SRN9"/>
<organism evidence="8 9">
    <name type="scientific">Tilletia indica</name>
    <dbReference type="NCBI Taxonomy" id="43049"/>
    <lineage>
        <taxon>Eukaryota</taxon>
        <taxon>Fungi</taxon>
        <taxon>Dikarya</taxon>
        <taxon>Basidiomycota</taxon>
        <taxon>Ustilaginomycotina</taxon>
        <taxon>Exobasidiomycetes</taxon>
        <taxon>Tilletiales</taxon>
        <taxon>Tilletiaceae</taxon>
        <taxon>Tilletia</taxon>
    </lineage>
</organism>
<sequence>MSGLDLFQQCPPGLGGTNCTQATCQSPYVDPGKRTLKPNTDQTCSSCDQGFSGINCNICSGKNSCQAIKSQLSPSNASPDTMAAAFGINQTLTCFPQPEVITQSFSDCEVKQATISAVFPGNLRLSLIRVAEPENSTATGQPSWSSQAGTTLSSVWLDGVEQFYCQAKGCTGQNQTQAISSVASETKWGTYNWTCSSLQCYCIPGTTMCNDNGPFPLSSLIASITGSLSLPCDYADPSNETATHACAFKGEILQNFLGDAGLPLQNCRSGSCMAQGTLDNFWANEVATAGAAGDKSSDSAQLTGGVIAGLVVLGLVVLGLLSLIGVGLLFRRRAARKPRAPPTGPVGLRWTNLSYTLPRPGKVGSALNQISTARHRNNASAFAADKEAHVMDDLGNGEPTYFNDTPDCLLQSVSGFAAPGKMVAILGPSGADKTTLIDLLAGRAKSGTQGGQVAYLYMNDSALDSQSTPASQSKLIAYVDQEDQLPALATVREALEFAATLSHTENVPSHERAQLVNRVLDALGLT</sequence>
<comment type="caution">
    <text evidence="8">The sequence shown here is derived from an EMBL/GenBank/DDBJ whole genome shotgun (WGS) entry which is preliminary data.</text>
</comment>
<dbReference type="EMBL" id="LWDF02000472">
    <property type="protein sequence ID" value="KAE8246564.1"/>
    <property type="molecule type" value="Genomic_DNA"/>
</dbReference>
<evidence type="ECO:0000256" key="4">
    <source>
        <dbReference type="ARBA" id="ARBA00022989"/>
    </source>
</evidence>
<keyword evidence="3 6" id="KW-0812">Transmembrane</keyword>
<keyword evidence="9" id="KW-1185">Reference proteome</keyword>
<evidence type="ECO:0000256" key="5">
    <source>
        <dbReference type="ARBA" id="ARBA00023136"/>
    </source>
</evidence>
<dbReference type="InterPro" id="IPR050352">
    <property type="entry name" value="ABCG_transporters"/>
</dbReference>
<dbReference type="GO" id="GO:0016020">
    <property type="term" value="C:membrane"/>
    <property type="evidence" value="ECO:0007669"/>
    <property type="project" value="UniProtKB-SubCell"/>
</dbReference>
<proteinExistence type="predicted"/>
<name>A0A8T8SRN9_9BASI</name>
<dbReference type="GO" id="GO:0005524">
    <property type="term" value="F:ATP binding"/>
    <property type="evidence" value="ECO:0007669"/>
    <property type="project" value="InterPro"/>
</dbReference>
<dbReference type="InterPro" id="IPR027417">
    <property type="entry name" value="P-loop_NTPase"/>
</dbReference>
<evidence type="ECO:0000259" key="7">
    <source>
        <dbReference type="Pfam" id="PF00005"/>
    </source>
</evidence>
<feature type="domain" description="ABC transporter" evidence="7">
    <location>
        <begin position="411"/>
        <end position="523"/>
    </location>
</feature>
<dbReference type="GO" id="GO:0016887">
    <property type="term" value="F:ATP hydrolysis activity"/>
    <property type="evidence" value="ECO:0007669"/>
    <property type="project" value="InterPro"/>
</dbReference>
<keyword evidence="4 6" id="KW-1133">Transmembrane helix</keyword>
<accession>A0A8T8SRN9</accession>
<dbReference type="PANTHER" id="PTHR48041">
    <property type="entry name" value="ABC TRANSPORTER G FAMILY MEMBER 28"/>
    <property type="match status" value="1"/>
</dbReference>
<dbReference type="GO" id="GO:0042626">
    <property type="term" value="F:ATPase-coupled transmembrane transporter activity"/>
    <property type="evidence" value="ECO:0007669"/>
    <property type="project" value="TreeGrafter"/>
</dbReference>
<dbReference type="Gene3D" id="3.40.50.300">
    <property type="entry name" value="P-loop containing nucleotide triphosphate hydrolases"/>
    <property type="match status" value="1"/>
</dbReference>
<keyword evidence="2" id="KW-0813">Transport</keyword>
<protein>
    <recommendedName>
        <fullName evidence="7">ABC transporter domain-containing protein</fullName>
    </recommendedName>
</protein>
<evidence type="ECO:0000256" key="1">
    <source>
        <dbReference type="ARBA" id="ARBA00004141"/>
    </source>
</evidence>
<reference evidence="8" key="2">
    <citation type="journal article" date="2019" name="IMA Fungus">
        <title>Genome sequencing and comparison of five Tilletia species to identify candidate genes for the detection of regulated species infecting wheat.</title>
        <authorList>
            <person name="Nguyen H.D.T."/>
            <person name="Sultana T."/>
            <person name="Kesanakurti P."/>
            <person name="Hambleton S."/>
        </authorList>
    </citation>
    <scope>NUCLEOTIDE SEQUENCE</scope>
    <source>
        <strain evidence="8">DAOMC 236416</strain>
    </source>
</reference>
<feature type="transmembrane region" description="Helical" evidence="6">
    <location>
        <begin position="306"/>
        <end position="330"/>
    </location>
</feature>
<evidence type="ECO:0000256" key="3">
    <source>
        <dbReference type="ARBA" id="ARBA00022692"/>
    </source>
</evidence>
<dbReference type="Proteomes" id="UP000077521">
    <property type="component" value="Unassembled WGS sequence"/>
</dbReference>
<reference evidence="8" key="1">
    <citation type="submission" date="2016-04" db="EMBL/GenBank/DDBJ databases">
        <authorList>
            <person name="Nguyen H.D."/>
            <person name="Samba Siva P."/>
            <person name="Cullis J."/>
            <person name="Levesque C.A."/>
            <person name="Hambleton S."/>
        </authorList>
    </citation>
    <scope>NUCLEOTIDE SEQUENCE</scope>
    <source>
        <strain evidence="8">DAOMC 236416</strain>
    </source>
</reference>
<comment type="subcellular location">
    <subcellularLocation>
        <location evidence="1">Membrane</location>
        <topology evidence="1">Multi-pass membrane protein</topology>
    </subcellularLocation>
</comment>
<gene>
    <name evidence="8" type="ORF">A4X13_0g5730</name>
</gene>
<dbReference type="SUPFAM" id="SSF52540">
    <property type="entry name" value="P-loop containing nucleoside triphosphate hydrolases"/>
    <property type="match status" value="1"/>
</dbReference>
<evidence type="ECO:0000256" key="6">
    <source>
        <dbReference type="SAM" id="Phobius"/>
    </source>
</evidence>
<dbReference type="Pfam" id="PF00005">
    <property type="entry name" value="ABC_tran"/>
    <property type="match status" value="1"/>
</dbReference>
<keyword evidence="5 6" id="KW-0472">Membrane</keyword>
<evidence type="ECO:0000256" key="2">
    <source>
        <dbReference type="ARBA" id="ARBA00022448"/>
    </source>
</evidence>
<dbReference type="PANTHER" id="PTHR48041:SF91">
    <property type="entry name" value="ABC TRANSPORTER G FAMILY MEMBER 28"/>
    <property type="match status" value="1"/>
</dbReference>
<dbReference type="InterPro" id="IPR003439">
    <property type="entry name" value="ABC_transporter-like_ATP-bd"/>
</dbReference>